<dbReference type="RefSeq" id="WP_272738215.1">
    <property type="nucleotide sequence ID" value="NZ_CP116942.1"/>
</dbReference>
<evidence type="ECO:0000313" key="3">
    <source>
        <dbReference type="EMBL" id="WCO68699.1"/>
    </source>
</evidence>
<dbReference type="Gene3D" id="1.10.287.1490">
    <property type="match status" value="1"/>
</dbReference>
<name>A0AAE9YCU0_9ACTN</name>
<dbReference type="InterPro" id="IPR056003">
    <property type="entry name" value="CT398_CC_hairpin"/>
</dbReference>
<dbReference type="EMBL" id="CP116942">
    <property type="protein sequence ID" value="WCO68699.1"/>
    <property type="molecule type" value="Genomic_DNA"/>
</dbReference>
<evidence type="ECO:0000313" key="4">
    <source>
        <dbReference type="Proteomes" id="UP001216390"/>
    </source>
</evidence>
<dbReference type="AlphaFoldDB" id="A0AAE9YCU0"/>
<gene>
    <name evidence="3" type="ORF">PO878_08160</name>
</gene>
<reference evidence="3" key="1">
    <citation type="submission" date="2023-01" db="EMBL/GenBank/DDBJ databases">
        <title>The diversity of Class Acidimicrobiia in South China Sea sediment environments and the proposal of Iamia marina sp. nov., a novel species of the genus Iamia.</title>
        <authorList>
            <person name="He Y."/>
            <person name="Tian X."/>
        </authorList>
    </citation>
    <scope>NUCLEOTIDE SEQUENCE</scope>
    <source>
        <strain evidence="3">DSM 19957</strain>
    </source>
</reference>
<organism evidence="3 4">
    <name type="scientific">Iamia majanohamensis</name>
    <dbReference type="NCBI Taxonomy" id="467976"/>
    <lineage>
        <taxon>Bacteria</taxon>
        <taxon>Bacillati</taxon>
        <taxon>Actinomycetota</taxon>
        <taxon>Acidimicrobiia</taxon>
        <taxon>Acidimicrobiales</taxon>
        <taxon>Iamiaceae</taxon>
        <taxon>Iamia</taxon>
    </lineage>
</organism>
<dbReference type="Proteomes" id="UP001216390">
    <property type="component" value="Chromosome"/>
</dbReference>
<dbReference type="Pfam" id="PF02591">
    <property type="entry name" value="Zn_ribbon_9"/>
    <property type="match status" value="1"/>
</dbReference>
<evidence type="ECO:0000259" key="2">
    <source>
        <dbReference type="Pfam" id="PF24481"/>
    </source>
</evidence>
<feature type="domain" description="CT398-like coiled coil hairpin" evidence="2">
    <location>
        <begin position="13"/>
        <end position="191"/>
    </location>
</feature>
<dbReference type="KEGG" id="ima:PO878_08160"/>
<dbReference type="InterPro" id="IPR003743">
    <property type="entry name" value="Zf-RING_7"/>
</dbReference>
<dbReference type="Pfam" id="PF24481">
    <property type="entry name" value="CT398_CC"/>
    <property type="match status" value="1"/>
</dbReference>
<proteinExistence type="predicted"/>
<sequence length="241" mass="26476">MSDTDPMEQLLAVQAHDTRATQLQARRRTLPERSEAVEVADAIRAADQRAEVVEAERHRLDRDQARIDDEVAGLRERSGQADKALYSGSVTNPRELQALQDEVASLGRRIGELEDQELEMMVEREPFDEEASTLAARRTELAARADDVASRLTVAEAEIDAELEAEATARAEAARQVPDDLLAEYEGLRADLDGVGVARLEHGSTCGGCHMKLSAVEADRIKGLPADARIHCEDCGRLLVR</sequence>
<accession>A0AAE9YCU0</accession>
<evidence type="ECO:0000259" key="1">
    <source>
        <dbReference type="Pfam" id="PF02591"/>
    </source>
</evidence>
<feature type="domain" description="C4-type zinc ribbon" evidence="1">
    <location>
        <begin position="205"/>
        <end position="239"/>
    </location>
</feature>
<keyword evidence="4" id="KW-1185">Reference proteome</keyword>
<protein>
    <submittedName>
        <fullName evidence="3">C4-type zinc ribbon domain-containing protein</fullName>
    </submittedName>
</protein>